<evidence type="ECO:0000259" key="2">
    <source>
        <dbReference type="Pfam" id="PF13439"/>
    </source>
</evidence>
<dbReference type="STRING" id="661089.ciss_21490"/>
<feature type="domain" description="Glycosyltransferase subfamily 4-like N-terminal" evidence="2">
    <location>
        <begin position="14"/>
        <end position="178"/>
    </location>
</feature>
<sequence>MKKILFILSNLNLGGAERVTLNLIRNLDKSKYEITLFIIENKGQLWDEIPENVKLVVGSNKFKRIRYSIFKIFKKLYMEAKNCDIIIGASEFIPTYFAYFISKLTKKPMIGWIHTLIDEQTKLMGRKELLFSKIIYRRIKNIVVPSNFAKESFIKWLKLSDKYNKQNIKVIYNIFDTQIYKKNINLDRYKKIFERPLLISIGRLEYSKGFDILIKAFSILVKKNYEYNLVILGEGSEREKLEKLAIENNLLNNYIFLPGFINNPLPFLKKSEIFILPSRYEGLGMVILEAFYTGTPVIAANNQSGVNELLKDNENGLLFQNEDVNDLVDKITLLIMNKDLRDNYKNRGKEVLNNFMYSKIVRHWEELFDRLMVTKKRK</sequence>
<dbReference type="Gene3D" id="3.40.50.2000">
    <property type="entry name" value="Glycogen Phosphorylase B"/>
    <property type="match status" value="2"/>
</dbReference>
<proteinExistence type="predicted"/>
<feature type="domain" description="Glycosyl transferase family 1" evidence="1">
    <location>
        <begin position="194"/>
        <end position="350"/>
    </location>
</feature>
<dbReference type="Pfam" id="PF00534">
    <property type="entry name" value="Glycos_transf_1"/>
    <property type="match status" value="1"/>
</dbReference>
<dbReference type="RefSeq" id="WP_075866378.1">
    <property type="nucleotide sequence ID" value="NZ_BDJL01000132.1"/>
</dbReference>
<keyword evidence="3" id="KW-0808">Transferase</keyword>
<keyword evidence="4" id="KW-1185">Reference proteome</keyword>
<evidence type="ECO:0000313" key="4">
    <source>
        <dbReference type="Proteomes" id="UP000187338"/>
    </source>
</evidence>
<dbReference type="Pfam" id="PF13439">
    <property type="entry name" value="Glyco_transf_4"/>
    <property type="match status" value="1"/>
</dbReference>
<dbReference type="EMBL" id="BDJL01000132">
    <property type="protein sequence ID" value="GAV26216.1"/>
    <property type="molecule type" value="Genomic_DNA"/>
</dbReference>
<name>A0A1L8D4T4_9THEO</name>
<dbReference type="InterPro" id="IPR001296">
    <property type="entry name" value="Glyco_trans_1"/>
</dbReference>
<organism evidence="3 4">
    <name type="scientific">Carboxydothermus islandicus</name>
    <dbReference type="NCBI Taxonomy" id="661089"/>
    <lineage>
        <taxon>Bacteria</taxon>
        <taxon>Bacillati</taxon>
        <taxon>Bacillota</taxon>
        <taxon>Clostridia</taxon>
        <taxon>Thermoanaerobacterales</taxon>
        <taxon>Thermoanaerobacteraceae</taxon>
        <taxon>Carboxydothermus</taxon>
    </lineage>
</organism>
<comment type="caution">
    <text evidence="3">The sequence shown here is derived from an EMBL/GenBank/DDBJ whole genome shotgun (WGS) entry which is preliminary data.</text>
</comment>
<evidence type="ECO:0000313" key="3">
    <source>
        <dbReference type="EMBL" id="GAV26216.1"/>
    </source>
</evidence>
<evidence type="ECO:0000259" key="1">
    <source>
        <dbReference type="Pfam" id="PF00534"/>
    </source>
</evidence>
<dbReference type="InterPro" id="IPR028098">
    <property type="entry name" value="Glyco_trans_4-like_N"/>
</dbReference>
<protein>
    <submittedName>
        <fullName evidence="3">Glycosyl transferase</fullName>
    </submittedName>
</protein>
<dbReference type="PANTHER" id="PTHR12526">
    <property type="entry name" value="GLYCOSYLTRANSFERASE"/>
    <property type="match status" value="1"/>
</dbReference>
<dbReference type="AlphaFoldDB" id="A0A1L8D4T4"/>
<dbReference type="Proteomes" id="UP000187338">
    <property type="component" value="Unassembled WGS sequence"/>
</dbReference>
<gene>
    <name evidence="3" type="ORF">ciss_21490</name>
</gene>
<accession>A0A1L8D4T4</accession>
<dbReference type="CDD" id="cd03811">
    <property type="entry name" value="GT4_GT28_WabH-like"/>
    <property type="match status" value="1"/>
</dbReference>
<dbReference type="SUPFAM" id="SSF53756">
    <property type="entry name" value="UDP-Glycosyltransferase/glycogen phosphorylase"/>
    <property type="match status" value="1"/>
</dbReference>
<dbReference type="GO" id="GO:0016757">
    <property type="term" value="F:glycosyltransferase activity"/>
    <property type="evidence" value="ECO:0007669"/>
    <property type="project" value="InterPro"/>
</dbReference>
<dbReference type="OrthoDB" id="9806653at2"/>
<dbReference type="PANTHER" id="PTHR12526:SF630">
    <property type="entry name" value="GLYCOSYLTRANSFERASE"/>
    <property type="match status" value="1"/>
</dbReference>
<reference evidence="4" key="1">
    <citation type="submission" date="2016-12" db="EMBL/GenBank/DDBJ databases">
        <title>Draft Genome Sequences od Carboxydothermus pertinax and islandicus, Hydrogenogenic Carboxydotrophic Bacteria.</title>
        <authorList>
            <person name="Fukuyama Y."/>
            <person name="Ohmae K."/>
            <person name="Yoneda Y."/>
            <person name="Yoshida T."/>
            <person name="Sako Y."/>
        </authorList>
    </citation>
    <scope>NUCLEOTIDE SEQUENCE [LARGE SCALE GENOMIC DNA]</scope>
    <source>
        <strain evidence="4">SET</strain>
    </source>
</reference>